<dbReference type="EMBL" id="JBHSLF010000006">
    <property type="protein sequence ID" value="MFC5342881.1"/>
    <property type="molecule type" value="Genomic_DNA"/>
</dbReference>
<dbReference type="NCBIfam" id="NF033894">
    <property type="entry name" value="Eex_IncN"/>
    <property type="match status" value="1"/>
</dbReference>
<accession>A0ABW0FMY5</accession>
<evidence type="ECO:0000313" key="1">
    <source>
        <dbReference type="EMBL" id="MFC5342881.1"/>
    </source>
</evidence>
<name>A0ABW0FMY5_9CAUL</name>
<dbReference type="Proteomes" id="UP001596152">
    <property type="component" value="Unassembled WGS sequence"/>
</dbReference>
<dbReference type="PROSITE" id="PS51257">
    <property type="entry name" value="PROKAR_LIPOPROTEIN"/>
    <property type="match status" value="1"/>
</dbReference>
<keyword evidence="1" id="KW-0449">Lipoprotein</keyword>
<keyword evidence="2" id="KW-1185">Reference proteome</keyword>
<comment type="caution">
    <text evidence="1">The sequence shown here is derived from an EMBL/GenBank/DDBJ whole genome shotgun (WGS) entry which is preliminary data.</text>
</comment>
<evidence type="ECO:0000313" key="2">
    <source>
        <dbReference type="Proteomes" id="UP001596152"/>
    </source>
</evidence>
<protein>
    <submittedName>
        <fullName evidence="1">EexN family lipoprotein</fullName>
    </submittedName>
</protein>
<gene>
    <name evidence="1" type="ORF">ACFPIE_03080</name>
</gene>
<dbReference type="RefSeq" id="WP_374039591.1">
    <property type="nucleotide sequence ID" value="NZ_CP169083.1"/>
</dbReference>
<organism evidence="1 2">
    <name type="scientific">Brevundimonas staleyi</name>
    <dbReference type="NCBI Taxonomy" id="74326"/>
    <lineage>
        <taxon>Bacteria</taxon>
        <taxon>Pseudomonadati</taxon>
        <taxon>Pseudomonadota</taxon>
        <taxon>Alphaproteobacteria</taxon>
        <taxon>Caulobacterales</taxon>
        <taxon>Caulobacteraceae</taxon>
        <taxon>Brevundimonas</taxon>
    </lineage>
</organism>
<dbReference type="InterPro" id="IPR047937">
    <property type="entry name" value="Eex_IncN-like"/>
</dbReference>
<reference evidence="2" key="1">
    <citation type="journal article" date="2019" name="Int. J. Syst. Evol. Microbiol.">
        <title>The Global Catalogue of Microorganisms (GCM) 10K type strain sequencing project: providing services to taxonomists for standard genome sequencing and annotation.</title>
        <authorList>
            <consortium name="The Broad Institute Genomics Platform"/>
            <consortium name="The Broad Institute Genome Sequencing Center for Infectious Disease"/>
            <person name="Wu L."/>
            <person name="Ma J."/>
        </authorList>
    </citation>
    <scope>NUCLEOTIDE SEQUENCE [LARGE SCALE GENOMIC DNA]</scope>
    <source>
        <strain evidence="2">JCM 12125</strain>
    </source>
</reference>
<sequence>MRLRHALLTAPLVAAAGLGACQPAEPRSAGYFIEHREEAARVLADCATGAHRGAECVAAQAARVETDREARIQSYRRQRQAP</sequence>
<proteinExistence type="predicted"/>